<dbReference type="RefSeq" id="WP_283766422.1">
    <property type="nucleotide sequence ID" value="NZ_JAQOSO010000041.1"/>
</dbReference>
<protein>
    <submittedName>
        <fullName evidence="1">Uncharacterized protein</fullName>
    </submittedName>
</protein>
<evidence type="ECO:0000313" key="2">
    <source>
        <dbReference type="Proteomes" id="UP001235849"/>
    </source>
</evidence>
<gene>
    <name evidence="1" type="ORF">PMG25_08260</name>
</gene>
<reference evidence="1 2" key="1">
    <citation type="submission" date="2023-01" db="EMBL/GenBank/DDBJ databases">
        <title>Novel diversity within Roseofilum (Cyanobacteria; Desertifilaceae) from marine benthic mats with descriptions of four novel species.</title>
        <authorList>
            <person name="Wang Y."/>
            <person name="Berthold D.E."/>
            <person name="Hu J."/>
            <person name="Lefler F.W."/>
            <person name="Laughinghouse H.D. IV."/>
        </authorList>
    </citation>
    <scope>NUCLEOTIDE SEQUENCE [LARGE SCALE GENOMIC DNA]</scope>
    <source>
        <strain evidence="1 2">BLCC-M114</strain>
    </source>
</reference>
<dbReference type="Proteomes" id="UP001235849">
    <property type="component" value="Unassembled WGS sequence"/>
</dbReference>
<proteinExistence type="predicted"/>
<evidence type="ECO:0000313" key="1">
    <source>
        <dbReference type="EMBL" id="MDJ1174083.1"/>
    </source>
</evidence>
<name>A0ABT7B717_9CYAN</name>
<accession>A0ABT7B717</accession>
<dbReference type="EMBL" id="JAQOSO010000041">
    <property type="protein sequence ID" value="MDJ1174083.1"/>
    <property type="molecule type" value="Genomic_DNA"/>
</dbReference>
<comment type="caution">
    <text evidence="1">The sequence shown here is derived from an EMBL/GenBank/DDBJ whole genome shotgun (WGS) entry which is preliminary data.</text>
</comment>
<keyword evidence="2" id="KW-1185">Reference proteome</keyword>
<sequence length="68" mass="7721">MTIPAIAPFIEHRKLGLQTRFLSWVGGDNATHSWGDRSPKRLAISFPSEIAIQWIDVQPQSNYPRTLC</sequence>
<organism evidence="1 2">
    <name type="scientific">Roseofilum capinflatum BLCC-M114</name>
    <dbReference type="NCBI Taxonomy" id="3022440"/>
    <lineage>
        <taxon>Bacteria</taxon>
        <taxon>Bacillati</taxon>
        <taxon>Cyanobacteriota</taxon>
        <taxon>Cyanophyceae</taxon>
        <taxon>Desertifilales</taxon>
        <taxon>Desertifilaceae</taxon>
        <taxon>Roseofilum</taxon>
        <taxon>Roseofilum capinflatum</taxon>
    </lineage>
</organism>